<accession>A0A2A2LUZ5</accession>
<dbReference type="AlphaFoldDB" id="A0A2A2LUZ5"/>
<comment type="caution">
    <text evidence="1">The sequence shown here is derived from an EMBL/GenBank/DDBJ whole genome shotgun (WGS) entry which is preliminary data.</text>
</comment>
<organism evidence="1 2">
    <name type="scientific">Diploscapter pachys</name>
    <dbReference type="NCBI Taxonomy" id="2018661"/>
    <lineage>
        <taxon>Eukaryota</taxon>
        <taxon>Metazoa</taxon>
        <taxon>Ecdysozoa</taxon>
        <taxon>Nematoda</taxon>
        <taxon>Chromadorea</taxon>
        <taxon>Rhabditida</taxon>
        <taxon>Rhabditina</taxon>
        <taxon>Rhabditomorpha</taxon>
        <taxon>Rhabditoidea</taxon>
        <taxon>Rhabditidae</taxon>
        <taxon>Diploscapter</taxon>
    </lineage>
</organism>
<dbReference type="STRING" id="2018661.A0A2A2LUZ5"/>
<dbReference type="Proteomes" id="UP000218231">
    <property type="component" value="Unassembled WGS sequence"/>
</dbReference>
<proteinExistence type="predicted"/>
<reference evidence="1 2" key="1">
    <citation type="journal article" date="2017" name="Curr. Biol.">
        <title>Genome architecture and evolution of a unichromosomal asexual nematode.</title>
        <authorList>
            <person name="Fradin H."/>
            <person name="Zegar C."/>
            <person name="Gutwein M."/>
            <person name="Lucas J."/>
            <person name="Kovtun M."/>
            <person name="Corcoran D."/>
            <person name="Baugh L.R."/>
            <person name="Kiontke K."/>
            <person name="Gunsalus K."/>
            <person name="Fitch D.H."/>
            <person name="Piano F."/>
        </authorList>
    </citation>
    <scope>NUCLEOTIDE SEQUENCE [LARGE SCALE GENOMIC DNA]</scope>
    <source>
        <strain evidence="1">PF1309</strain>
    </source>
</reference>
<keyword evidence="2" id="KW-1185">Reference proteome</keyword>
<dbReference type="OrthoDB" id="5839164at2759"/>
<protein>
    <recommendedName>
        <fullName evidence="3">G-protein coupled receptors family 1 profile domain-containing protein</fullName>
    </recommendedName>
</protein>
<name>A0A2A2LUZ5_9BILA</name>
<dbReference type="EMBL" id="LIAE01006406">
    <property type="protein sequence ID" value="PAV90054.1"/>
    <property type="molecule type" value="Genomic_DNA"/>
</dbReference>
<evidence type="ECO:0000313" key="2">
    <source>
        <dbReference type="Proteomes" id="UP000218231"/>
    </source>
</evidence>
<sequence>MSDLQNSTEYLKMTSEIYRESMDFCNQTLRHNLSDKACIIWHYFVQQKTSSKCAEDIQVDRIVPSPIFDSECGSVEMLLLRYAIPELMLLCVFGNLLNLLIYNLSYFDGSTSVVFLRAKAIFNIVFVCSRILEASLPFPFPIILCNAEN</sequence>
<evidence type="ECO:0008006" key="3">
    <source>
        <dbReference type="Google" id="ProtNLM"/>
    </source>
</evidence>
<evidence type="ECO:0000313" key="1">
    <source>
        <dbReference type="EMBL" id="PAV90054.1"/>
    </source>
</evidence>
<gene>
    <name evidence="1" type="ORF">WR25_14875</name>
</gene>